<keyword evidence="3" id="KW-0238">DNA-binding</keyword>
<dbReference type="RefSeq" id="WP_069033553.1">
    <property type="nucleotide sequence ID" value="NZ_MDKC01000011.1"/>
</dbReference>
<evidence type="ECO:0000313" key="6">
    <source>
        <dbReference type="EMBL" id="ODG92152.1"/>
    </source>
</evidence>
<protein>
    <recommendedName>
        <fullName evidence="5">HTH lysR-type domain-containing protein</fullName>
    </recommendedName>
</protein>
<keyword evidence="4" id="KW-0804">Transcription</keyword>
<dbReference type="Pfam" id="PF03466">
    <property type="entry name" value="LysR_substrate"/>
    <property type="match status" value="1"/>
</dbReference>
<dbReference type="Gene3D" id="1.10.10.10">
    <property type="entry name" value="Winged helix-like DNA-binding domain superfamily/Winged helix DNA-binding domain"/>
    <property type="match status" value="1"/>
</dbReference>
<dbReference type="InterPro" id="IPR036388">
    <property type="entry name" value="WH-like_DNA-bd_sf"/>
</dbReference>
<sequence>MSINSSNIYSMNIQKLEYLVEVAKTGSFSIASQNLFVSQSAISQSIVSIEKKLGIKLFERTRGGNNAIPTIDGKQIIPLANEIVLKYQELIQNVQLINDNMTGNLKISTVPGFITQLLNPISAIKEEHPNITIDVFLKPGQEIIEDVLESRSDIGIVPFIKHLLESNENLIYHNLFTAKMKLLVSKKSPLAKKSFVTPQEIVKETLVVYNGVYMQWFKNNFYKQFGEMRELFSSTNVDAIYKAIGDNLGVSFAPYLSENYIISEDVKILDIVGYEDLQIQYVWFMSSKKRYSKLIDDYITKLKDELNVND</sequence>
<accession>A0ABX2ZRY5</accession>
<proteinExistence type="inferred from homology"/>
<dbReference type="Pfam" id="PF00126">
    <property type="entry name" value="HTH_1"/>
    <property type="match status" value="1"/>
</dbReference>
<reference evidence="6 7" key="1">
    <citation type="submission" date="2016-07" db="EMBL/GenBank/DDBJ databases">
        <authorList>
            <person name="Townsley L."/>
            <person name="Shank E.A."/>
        </authorList>
    </citation>
    <scope>NUCLEOTIDE SEQUENCE [LARGE SCALE GENOMIC DNA]</scope>
    <source>
        <strain evidence="6 7">CH01</strain>
    </source>
</reference>
<feature type="domain" description="HTH lysR-type" evidence="5">
    <location>
        <begin position="11"/>
        <end position="70"/>
    </location>
</feature>
<evidence type="ECO:0000256" key="4">
    <source>
        <dbReference type="ARBA" id="ARBA00023163"/>
    </source>
</evidence>
<keyword evidence="7" id="KW-1185">Reference proteome</keyword>
<dbReference type="InterPro" id="IPR050950">
    <property type="entry name" value="HTH-type_LysR_regulators"/>
</dbReference>
<evidence type="ECO:0000259" key="5">
    <source>
        <dbReference type="PROSITE" id="PS50931"/>
    </source>
</evidence>
<dbReference type="InterPro" id="IPR005119">
    <property type="entry name" value="LysR_subst-bd"/>
</dbReference>
<dbReference type="SUPFAM" id="SSF46785">
    <property type="entry name" value="Winged helix' DNA-binding domain"/>
    <property type="match status" value="1"/>
</dbReference>
<gene>
    <name evidence="6" type="ORF">BED47_21005</name>
</gene>
<dbReference type="EMBL" id="MDKC01000011">
    <property type="protein sequence ID" value="ODG92152.1"/>
    <property type="molecule type" value="Genomic_DNA"/>
</dbReference>
<comment type="caution">
    <text evidence="6">The sequence shown here is derived from an EMBL/GenBank/DDBJ whole genome shotgun (WGS) entry which is preliminary data.</text>
</comment>
<organism evidence="6 7">
    <name type="scientific">Gottfriedia luciferensis</name>
    <dbReference type="NCBI Taxonomy" id="178774"/>
    <lineage>
        <taxon>Bacteria</taxon>
        <taxon>Bacillati</taxon>
        <taxon>Bacillota</taxon>
        <taxon>Bacilli</taxon>
        <taxon>Bacillales</taxon>
        <taxon>Bacillaceae</taxon>
        <taxon>Gottfriedia</taxon>
    </lineage>
</organism>
<keyword evidence="2" id="KW-0805">Transcription regulation</keyword>
<evidence type="ECO:0000256" key="2">
    <source>
        <dbReference type="ARBA" id="ARBA00023015"/>
    </source>
</evidence>
<evidence type="ECO:0000256" key="3">
    <source>
        <dbReference type="ARBA" id="ARBA00023125"/>
    </source>
</evidence>
<dbReference type="Gene3D" id="3.40.190.290">
    <property type="match status" value="1"/>
</dbReference>
<dbReference type="PANTHER" id="PTHR30419">
    <property type="entry name" value="HTH-TYPE TRANSCRIPTIONAL REGULATOR YBHD"/>
    <property type="match status" value="1"/>
</dbReference>
<dbReference type="PROSITE" id="PS50931">
    <property type="entry name" value="HTH_LYSR"/>
    <property type="match status" value="1"/>
</dbReference>
<dbReference type="CDD" id="cd05466">
    <property type="entry name" value="PBP2_LTTR_substrate"/>
    <property type="match status" value="1"/>
</dbReference>
<comment type="similarity">
    <text evidence="1">Belongs to the LysR transcriptional regulatory family.</text>
</comment>
<dbReference type="SUPFAM" id="SSF53850">
    <property type="entry name" value="Periplasmic binding protein-like II"/>
    <property type="match status" value="1"/>
</dbReference>
<dbReference type="PRINTS" id="PR00039">
    <property type="entry name" value="HTHLYSR"/>
</dbReference>
<dbReference type="InterPro" id="IPR036390">
    <property type="entry name" value="WH_DNA-bd_sf"/>
</dbReference>
<name>A0ABX2ZRY5_9BACI</name>
<dbReference type="Proteomes" id="UP000094580">
    <property type="component" value="Unassembled WGS sequence"/>
</dbReference>
<evidence type="ECO:0000313" key="7">
    <source>
        <dbReference type="Proteomes" id="UP000094580"/>
    </source>
</evidence>
<dbReference type="InterPro" id="IPR000847">
    <property type="entry name" value="LysR_HTH_N"/>
</dbReference>
<evidence type="ECO:0000256" key="1">
    <source>
        <dbReference type="ARBA" id="ARBA00009437"/>
    </source>
</evidence>